<dbReference type="AlphaFoldDB" id="A0A1M6YSD8"/>
<dbReference type="Gene3D" id="3.30.70.1200">
    <property type="entry name" value="Crispr-associated protein, domain 1"/>
    <property type="match status" value="1"/>
</dbReference>
<gene>
    <name evidence="1" type="ORF">SAMN05443637_12139</name>
</gene>
<dbReference type="SUPFAM" id="SSF117987">
    <property type="entry name" value="CRISPR-associated protein"/>
    <property type="match status" value="2"/>
</dbReference>
<dbReference type="EMBL" id="FRAP01000021">
    <property type="protein sequence ID" value="SHL21224.1"/>
    <property type="molecule type" value="Genomic_DNA"/>
</dbReference>
<evidence type="ECO:0000313" key="1">
    <source>
        <dbReference type="EMBL" id="SHL21224.1"/>
    </source>
</evidence>
<dbReference type="Proteomes" id="UP000184363">
    <property type="component" value="Unassembled WGS sequence"/>
</dbReference>
<dbReference type="SMART" id="SM01101">
    <property type="entry name" value="CRISPR_assoc"/>
    <property type="match status" value="1"/>
</dbReference>
<sequence>MYLTRFEINPQRRDARHYLSSPQRLHAGVLAAFPEHRESATGGRVLWRVDEGRHDAVLYIVSPDKPDLTHLVETIGRPTYGWQTRDYGPFLERLAEGDRWAFRLLANPVYNLPNPAGGRGKRVGHVTVDQQLNWFRRQTAKRGFVVEPSSAGAPDVLIRARRVRKFDRRGRTVTLATAVFEGTLTVTDPIALRGALTGGIGPGKGYGCGLMTLAAV</sequence>
<dbReference type="CDD" id="cd09727">
    <property type="entry name" value="Cas6_I-E"/>
    <property type="match status" value="1"/>
</dbReference>
<dbReference type="InterPro" id="IPR010179">
    <property type="entry name" value="CRISPR-assoc_prot_Cse3"/>
</dbReference>
<dbReference type="OrthoDB" id="9795689at2"/>
<accession>A0A1M6YSD8</accession>
<name>A0A1M6YSD8_PSETH</name>
<dbReference type="NCBIfam" id="TIGR01907">
    <property type="entry name" value="casE_Cse3"/>
    <property type="match status" value="1"/>
</dbReference>
<proteinExistence type="predicted"/>
<protein>
    <submittedName>
        <fullName evidence="1">CRISPR-associated protein, Cse3 family</fullName>
    </submittedName>
</protein>
<dbReference type="Gene3D" id="3.30.70.1210">
    <property type="entry name" value="Crispr-associated protein, domain 2"/>
    <property type="match status" value="1"/>
</dbReference>
<reference evidence="1 2" key="1">
    <citation type="submission" date="2016-11" db="EMBL/GenBank/DDBJ databases">
        <authorList>
            <person name="Jaros S."/>
            <person name="Januszkiewicz K."/>
            <person name="Wedrychowicz H."/>
        </authorList>
    </citation>
    <scope>NUCLEOTIDE SEQUENCE [LARGE SCALE GENOMIC DNA]</scope>
    <source>
        <strain evidence="1 2">DSM 43832</strain>
    </source>
</reference>
<organism evidence="1 2">
    <name type="scientific">Pseudonocardia thermophila</name>
    <dbReference type="NCBI Taxonomy" id="1848"/>
    <lineage>
        <taxon>Bacteria</taxon>
        <taxon>Bacillati</taxon>
        <taxon>Actinomycetota</taxon>
        <taxon>Actinomycetes</taxon>
        <taxon>Pseudonocardiales</taxon>
        <taxon>Pseudonocardiaceae</taxon>
        <taxon>Pseudonocardia</taxon>
    </lineage>
</organism>
<dbReference type="STRING" id="1848.SAMN05443637_12139"/>
<dbReference type="Pfam" id="PF08798">
    <property type="entry name" value="CRISPR_assoc"/>
    <property type="match status" value="1"/>
</dbReference>
<dbReference type="RefSeq" id="WP_073459557.1">
    <property type="nucleotide sequence ID" value="NZ_CALGVN010000049.1"/>
</dbReference>
<evidence type="ECO:0000313" key="2">
    <source>
        <dbReference type="Proteomes" id="UP000184363"/>
    </source>
</evidence>
<keyword evidence="2" id="KW-1185">Reference proteome</keyword>